<keyword evidence="7" id="KW-0288">FMN</keyword>
<evidence type="ECO:0000313" key="12">
    <source>
        <dbReference type="EMBL" id="KAK9758293.1"/>
    </source>
</evidence>
<evidence type="ECO:0000256" key="9">
    <source>
        <dbReference type="ARBA" id="ARBA00023096"/>
    </source>
</evidence>
<evidence type="ECO:0000256" key="1">
    <source>
        <dbReference type="ARBA" id="ARBA00001917"/>
    </source>
</evidence>
<keyword evidence="9" id="KW-0664">Pyridoxine biosynthesis</keyword>
<protein>
    <recommendedName>
        <fullName evidence="5">pyridoxal 5'-phosphate synthase</fullName>
        <ecNumber evidence="5">1.4.3.5</ecNumber>
    </recommendedName>
</protein>
<dbReference type="SUPFAM" id="SSF50475">
    <property type="entry name" value="FMN-binding split barrel"/>
    <property type="match status" value="1"/>
</dbReference>
<evidence type="ECO:0000313" key="13">
    <source>
        <dbReference type="Proteomes" id="UP001443914"/>
    </source>
</evidence>
<name>A0AAW1NI00_SAPOF</name>
<dbReference type="EMBL" id="JBDFQZ010000001">
    <property type="protein sequence ID" value="KAK9758294.1"/>
    <property type="molecule type" value="Genomic_DNA"/>
</dbReference>
<proteinExistence type="inferred from homology"/>
<sequence length="209" mass="23917">MEGKLSELVEDQVELNPFDQFRRWFDDAIATGSKDAKLVAVSTVSKEGKPSSRMVILNKFDEDGFVWYTSYESQKGVELSENPNAALLFYWGELSRQVRVEGTVEKVSEEESEQCFKTRPRGNQIGATATVQSSVVPGRQYLQEMFKEVEDRFSNGAVIPKPEHWGGYRLKPEVFEFWQAQPPRPADRLRYSTAEIDGSRVWKIDRLAP</sequence>
<evidence type="ECO:0000256" key="2">
    <source>
        <dbReference type="ARBA" id="ARBA00004738"/>
    </source>
</evidence>
<comment type="caution">
    <text evidence="12">The sequence shown here is derived from an EMBL/GenBank/DDBJ whole genome shotgun (WGS) entry which is preliminary data.</text>
</comment>
<keyword evidence="6" id="KW-0285">Flavoprotein</keyword>
<comment type="pathway">
    <text evidence="3">Cofactor metabolism; pyridoxal 5'-phosphate salvage; pyridoxal 5'-phosphate from pyridoxine 5'-phosphate: step 1/1.</text>
</comment>
<dbReference type="EMBL" id="JBDFQZ010000001">
    <property type="protein sequence ID" value="KAK9758293.1"/>
    <property type="molecule type" value="Genomic_DNA"/>
</dbReference>
<dbReference type="InterPro" id="IPR012349">
    <property type="entry name" value="Split_barrel_FMN-bd"/>
</dbReference>
<evidence type="ECO:0000256" key="3">
    <source>
        <dbReference type="ARBA" id="ARBA00005037"/>
    </source>
</evidence>
<comment type="subunit">
    <text evidence="4">Homodimer.</text>
</comment>
<dbReference type="Gene3D" id="2.30.110.10">
    <property type="entry name" value="Electron Transport, Fmn-binding Protein, Chain A"/>
    <property type="match status" value="1"/>
</dbReference>
<comment type="pathway">
    <text evidence="2">Cofactor metabolism; pyridoxal 5'-phosphate salvage; pyridoxal 5'-phosphate from pyridoxamine 5'-phosphate: step 1/1.</text>
</comment>
<feature type="domain" description="Pyridoxine 5'-phosphate oxidase dimerisation C-terminal" evidence="11">
    <location>
        <begin position="165"/>
        <end position="209"/>
    </location>
</feature>
<dbReference type="EC" id="1.4.3.5" evidence="5"/>
<evidence type="ECO:0000259" key="10">
    <source>
        <dbReference type="Pfam" id="PF01243"/>
    </source>
</evidence>
<dbReference type="FunFam" id="2.30.110.10:FF:000005">
    <property type="entry name" value="NAD(P)H-hydrate epimerase"/>
    <property type="match status" value="1"/>
</dbReference>
<dbReference type="Pfam" id="PF10590">
    <property type="entry name" value="PNP_phzG_C"/>
    <property type="match status" value="1"/>
</dbReference>
<dbReference type="Proteomes" id="UP001443914">
    <property type="component" value="Unassembled WGS sequence"/>
</dbReference>
<dbReference type="NCBIfam" id="NF004231">
    <property type="entry name" value="PRK05679.1"/>
    <property type="match status" value="1"/>
</dbReference>
<comment type="cofactor">
    <cofactor evidence="1">
        <name>FMN</name>
        <dbReference type="ChEBI" id="CHEBI:58210"/>
    </cofactor>
</comment>
<dbReference type="AlphaFoldDB" id="A0AAW1NI00"/>
<gene>
    <name evidence="12" type="ORF">RND81_01G221100</name>
</gene>
<reference evidence="12 13" key="1">
    <citation type="submission" date="2024-03" db="EMBL/GenBank/DDBJ databases">
        <title>WGS assembly of Saponaria officinalis var. Norfolk2.</title>
        <authorList>
            <person name="Jenkins J."/>
            <person name="Shu S."/>
            <person name="Grimwood J."/>
            <person name="Barry K."/>
            <person name="Goodstein D."/>
            <person name="Schmutz J."/>
            <person name="Leebens-Mack J."/>
            <person name="Osbourn A."/>
        </authorList>
    </citation>
    <scope>NUCLEOTIDE SEQUENCE [LARGE SCALE GENOMIC DNA]</scope>
    <source>
        <strain evidence="13">cv. Norfolk2</strain>
        <strain evidence="12">JIC</strain>
        <tissue evidence="12">Leaf</tissue>
    </source>
</reference>
<dbReference type="PANTHER" id="PTHR10851:SF0">
    <property type="entry name" value="PYRIDOXINE-5'-PHOSPHATE OXIDASE"/>
    <property type="match status" value="1"/>
</dbReference>
<dbReference type="Pfam" id="PF01243">
    <property type="entry name" value="PNPOx_N"/>
    <property type="match status" value="1"/>
</dbReference>
<dbReference type="InterPro" id="IPR011576">
    <property type="entry name" value="Pyridox_Oxase_N"/>
</dbReference>
<dbReference type="GO" id="GO:0010181">
    <property type="term" value="F:FMN binding"/>
    <property type="evidence" value="ECO:0007669"/>
    <property type="project" value="InterPro"/>
</dbReference>
<evidence type="ECO:0000256" key="7">
    <source>
        <dbReference type="ARBA" id="ARBA00022643"/>
    </source>
</evidence>
<dbReference type="NCBIfam" id="TIGR00558">
    <property type="entry name" value="pdxH"/>
    <property type="match status" value="1"/>
</dbReference>
<evidence type="ECO:0000256" key="6">
    <source>
        <dbReference type="ARBA" id="ARBA00022630"/>
    </source>
</evidence>
<keyword evidence="13" id="KW-1185">Reference proteome</keyword>
<dbReference type="InterPro" id="IPR019576">
    <property type="entry name" value="Pyridoxamine_oxidase_dimer_C"/>
</dbReference>
<dbReference type="InterPro" id="IPR000659">
    <property type="entry name" value="Pyridox_Oxase"/>
</dbReference>
<evidence type="ECO:0000256" key="5">
    <source>
        <dbReference type="ARBA" id="ARBA00012801"/>
    </source>
</evidence>
<organism evidence="12 13">
    <name type="scientific">Saponaria officinalis</name>
    <name type="common">Common soapwort</name>
    <name type="synonym">Lychnis saponaria</name>
    <dbReference type="NCBI Taxonomy" id="3572"/>
    <lineage>
        <taxon>Eukaryota</taxon>
        <taxon>Viridiplantae</taxon>
        <taxon>Streptophyta</taxon>
        <taxon>Embryophyta</taxon>
        <taxon>Tracheophyta</taxon>
        <taxon>Spermatophyta</taxon>
        <taxon>Magnoliopsida</taxon>
        <taxon>eudicotyledons</taxon>
        <taxon>Gunneridae</taxon>
        <taxon>Pentapetalae</taxon>
        <taxon>Caryophyllales</taxon>
        <taxon>Caryophyllaceae</taxon>
        <taxon>Caryophylleae</taxon>
        <taxon>Saponaria</taxon>
    </lineage>
</organism>
<evidence type="ECO:0000256" key="8">
    <source>
        <dbReference type="ARBA" id="ARBA00023002"/>
    </source>
</evidence>
<dbReference type="PIRSF" id="PIRSF000190">
    <property type="entry name" value="Pyd_amn-ph_oxd"/>
    <property type="match status" value="1"/>
</dbReference>
<accession>A0AAW1NI00</accession>
<feature type="domain" description="Pyridoxamine 5'-phosphate oxidase N-terminal" evidence="10">
    <location>
        <begin position="26"/>
        <end position="150"/>
    </location>
</feature>
<evidence type="ECO:0000256" key="4">
    <source>
        <dbReference type="ARBA" id="ARBA00011738"/>
    </source>
</evidence>
<dbReference type="HAMAP" id="MF_01629">
    <property type="entry name" value="PdxH"/>
    <property type="match status" value="1"/>
</dbReference>
<dbReference type="GO" id="GO:0008615">
    <property type="term" value="P:pyridoxine biosynthetic process"/>
    <property type="evidence" value="ECO:0007669"/>
    <property type="project" value="UniProtKB-KW"/>
</dbReference>
<evidence type="ECO:0000259" key="11">
    <source>
        <dbReference type="Pfam" id="PF10590"/>
    </source>
</evidence>
<dbReference type="GO" id="GO:0004733">
    <property type="term" value="F:pyridoxamine phosphate oxidase activity"/>
    <property type="evidence" value="ECO:0007669"/>
    <property type="project" value="UniProtKB-EC"/>
</dbReference>
<dbReference type="PANTHER" id="PTHR10851">
    <property type="entry name" value="PYRIDOXINE-5-PHOSPHATE OXIDASE"/>
    <property type="match status" value="1"/>
</dbReference>
<keyword evidence="8" id="KW-0560">Oxidoreductase</keyword>